<dbReference type="GO" id="GO:0016787">
    <property type="term" value="F:hydrolase activity"/>
    <property type="evidence" value="ECO:0007669"/>
    <property type="project" value="UniProtKB-KW"/>
</dbReference>
<dbReference type="InterPro" id="IPR050993">
    <property type="entry name" value="Isochorismatase_domain"/>
</dbReference>
<protein>
    <submittedName>
        <fullName evidence="2">Isochorismatase family protein</fullName>
        <ecNumber evidence="2">3.-.-.-</ecNumber>
    </submittedName>
</protein>
<dbReference type="SUPFAM" id="SSF52499">
    <property type="entry name" value="Isochorismatase-like hydrolases"/>
    <property type="match status" value="1"/>
</dbReference>
<sequence>MKRFELERDKAGFLFIDIQDKLLAAIFNKDDVLKNNIILAKASEIMGMKNVITLQYPKGLGPMNAEIRKPLGDSIELEKSYFSCMKDENFKAEFEKQGIKQVIITGIETHICVFQTARDMIEAGYEVFIVSDAVGSRAKLNYKNALKNLRELGCVITTTETVLFDLLKKAGSDEFKKVQNLIK</sequence>
<comment type="caution">
    <text evidence="2">The sequence shown here is derived from an EMBL/GenBank/DDBJ whole genome shotgun (WGS) entry which is preliminary data.</text>
</comment>
<dbReference type="Pfam" id="PF00857">
    <property type="entry name" value="Isochorismatase"/>
    <property type="match status" value="1"/>
</dbReference>
<evidence type="ECO:0000259" key="1">
    <source>
        <dbReference type="Pfam" id="PF00857"/>
    </source>
</evidence>
<proteinExistence type="predicted"/>
<reference evidence="2 3" key="1">
    <citation type="submission" date="2010-07" db="EMBL/GenBank/DDBJ databases">
        <authorList>
            <person name="Muzny D."/>
            <person name="Qin X."/>
            <person name="Deng J."/>
            <person name="Jiang H."/>
            <person name="Liu Y."/>
            <person name="Qu J."/>
            <person name="Song X.-Z."/>
            <person name="Zhang L."/>
            <person name="Thornton R."/>
            <person name="Coyle M."/>
            <person name="Francisco L."/>
            <person name="Jackson L."/>
            <person name="Javaid M."/>
            <person name="Korchina V."/>
            <person name="Kovar C."/>
            <person name="Mata R."/>
            <person name="Mathew T."/>
            <person name="Ngo R."/>
            <person name="Nguyen L."/>
            <person name="Nguyen N."/>
            <person name="Okwuonu G."/>
            <person name="Ongeri F."/>
            <person name="Pham C."/>
            <person name="Simmons D."/>
            <person name="Wilczek-Boney K."/>
            <person name="Hale W."/>
            <person name="Jakkamsetti A."/>
            <person name="Pham P."/>
            <person name="Ruth R."/>
            <person name="San Lucas F."/>
            <person name="Warren J."/>
            <person name="Zhang J."/>
            <person name="Zhao Z."/>
            <person name="Zhou C."/>
            <person name="Zhu D."/>
            <person name="Lee S."/>
            <person name="Bess C."/>
            <person name="Blankenburg K."/>
            <person name="Forbes L."/>
            <person name="Fu Q."/>
            <person name="Gubbala S."/>
            <person name="Hirani K."/>
            <person name="Jayaseelan J.C."/>
            <person name="Lara F."/>
            <person name="Munidasa M."/>
            <person name="Palculict T."/>
            <person name="Patil S."/>
            <person name="Pu L.-L."/>
            <person name="Saada N."/>
            <person name="Tang L."/>
            <person name="Weissenberger G."/>
            <person name="Zhu Y."/>
            <person name="Hemphill L."/>
            <person name="Shang Y."/>
            <person name="Youmans B."/>
            <person name="Ayvaz T."/>
            <person name="Ross M."/>
            <person name="Santibanez J."/>
            <person name="Aqrawi P."/>
            <person name="Gross S."/>
            <person name="Joshi V."/>
            <person name="Fowler G."/>
            <person name="Nazareth L."/>
            <person name="Reid J."/>
            <person name="Worley K."/>
            <person name="Petrosino J."/>
            <person name="Highlander S."/>
            <person name="Gibbs R."/>
        </authorList>
    </citation>
    <scope>NUCLEOTIDE SEQUENCE [LARGE SCALE GENOMIC DNA]</scope>
    <source>
        <strain evidence="2 3">ATCC BAA-1640</strain>
    </source>
</reference>
<dbReference type="Proteomes" id="UP000003280">
    <property type="component" value="Unassembled WGS sequence"/>
</dbReference>
<evidence type="ECO:0000313" key="2">
    <source>
        <dbReference type="EMBL" id="EFM24628.1"/>
    </source>
</evidence>
<keyword evidence="2" id="KW-0378">Hydrolase</keyword>
<dbReference type="HOGENOM" id="CLU_066901_0_1_9"/>
<dbReference type="Gene3D" id="3.40.50.850">
    <property type="entry name" value="Isochorismatase-like"/>
    <property type="match status" value="1"/>
</dbReference>
<dbReference type="OrthoDB" id="9789777at2"/>
<organism evidence="2 3">
    <name type="scientific">Peptoniphilus duerdenii ATCC BAA-1640</name>
    <dbReference type="NCBI Taxonomy" id="862517"/>
    <lineage>
        <taxon>Bacteria</taxon>
        <taxon>Bacillati</taxon>
        <taxon>Bacillota</taxon>
        <taxon>Tissierellia</taxon>
        <taxon>Tissierellales</taxon>
        <taxon>Peptoniphilaceae</taxon>
        <taxon>Peptoniphilus</taxon>
    </lineage>
</organism>
<dbReference type="InterPro" id="IPR000868">
    <property type="entry name" value="Isochorismatase-like_dom"/>
</dbReference>
<dbReference type="RefSeq" id="WP_008902539.1">
    <property type="nucleotide sequence ID" value="NZ_GL397071.1"/>
</dbReference>
<dbReference type="CDD" id="cd01012">
    <property type="entry name" value="YcaC_related"/>
    <property type="match status" value="1"/>
</dbReference>
<feature type="domain" description="Isochorismatase-like" evidence="1">
    <location>
        <begin position="13"/>
        <end position="160"/>
    </location>
</feature>
<accession>E0NNM5</accession>
<dbReference type="PANTHER" id="PTHR14119">
    <property type="entry name" value="HYDROLASE"/>
    <property type="match status" value="1"/>
</dbReference>
<name>E0NNM5_9FIRM</name>
<gene>
    <name evidence="2" type="primary">entB2</name>
    <name evidence="2" type="ORF">HMPREF9225_1764</name>
</gene>
<dbReference type="eggNOG" id="COG1335">
    <property type="taxonomic scope" value="Bacteria"/>
</dbReference>
<dbReference type="EC" id="3.-.-.-" evidence="2"/>
<evidence type="ECO:0000313" key="3">
    <source>
        <dbReference type="Proteomes" id="UP000003280"/>
    </source>
</evidence>
<dbReference type="STRING" id="862517.HMPREF9225_1764"/>
<dbReference type="EMBL" id="AEEH01000050">
    <property type="protein sequence ID" value="EFM24628.1"/>
    <property type="molecule type" value="Genomic_DNA"/>
</dbReference>
<dbReference type="PANTHER" id="PTHR14119:SF3">
    <property type="entry name" value="ISOCHORISMATASE DOMAIN-CONTAINING PROTEIN 2"/>
    <property type="match status" value="1"/>
</dbReference>
<keyword evidence="3" id="KW-1185">Reference proteome</keyword>
<dbReference type="AlphaFoldDB" id="E0NNM5"/>
<dbReference type="InterPro" id="IPR036380">
    <property type="entry name" value="Isochorismatase-like_sf"/>
</dbReference>